<dbReference type="EMBL" id="CAIIXF020000009">
    <property type="protein sequence ID" value="CAH1793963.1"/>
    <property type="molecule type" value="Genomic_DNA"/>
</dbReference>
<dbReference type="SUPFAM" id="SSF57716">
    <property type="entry name" value="Glucocorticoid receptor-like (DNA-binding domain)"/>
    <property type="match status" value="1"/>
</dbReference>
<keyword evidence="15" id="KW-1185">Reference proteome</keyword>
<organism evidence="14 15">
    <name type="scientific">Owenia fusiformis</name>
    <name type="common">Polychaete worm</name>
    <dbReference type="NCBI Taxonomy" id="6347"/>
    <lineage>
        <taxon>Eukaryota</taxon>
        <taxon>Metazoa</taxon>
        <taxon>Spiralia</taxon>
        <taxon>Lophotrochozoa</taxon>
        <taxon>Annelida</taxon>
        <taxon>Polychaeta</taxon>
        <taxon>Sedentaria</taxon>
        <taxon>Canalipalpata</taxon>
        <taxon>Sabellida</taxon>
        <taxon>Oweniida</taxon>
        <taxon>Oweniidae</taxon>
        <taxon>Owenia</taxon>
    </lineage>
</organism>
<keyword evidence="7" id="KW-0862">Zinc</keyword>
<reference evidence="14" key="1">
    <citation type="submission" date="2022-03" db="EMBL/GenBank/DDBJ databases">
        <authorList>
            <person name="Martin C."/>
        </authorList>
    </citation>
    <scope>NUCLEOTIDE SEQUENCE</scope>
</reference>
<keyword evidence="3 11" id="KW-0808">Transferase</keyword>
<keyword evidence="4" id="KW-0479">Metal-binding</keyword>
<dbReference type="Proteomes" id="UP000749559">
    <property type="component" value="Unassembled WGS sequence"/>
</dbReference>
<keyword evidence="2 11" id="KW-0237">DNA synthesis</keyword>
<dbReference type="OrthoDB" id="439028at2759"/>
<evidence type="ECO:0000313" key="14">
    <source>
        <dbReference type="EMBL" id="CAH1793963.1"/>
    </source>
</evidence>
<protein>
    <recommendedName>
        <fullName evidence="11">Thymidine kinase</fullName>
        <ecNumber evidence="11">2.7.1.21</ecNumber>
    </recommendedName>
</protein>
<evidence type="ECO:0000256" key="1">
    <source>
        <dbReference type="ARBA" id="ARBA00007587"/>
    </source>
</evidence>
<dbReference type="GO" id="GO:0004797">
    <property type="term" value="F:thymidine kinase activity"/>
    <property type="evidence" value="ECO:0007669"/>
    <property type="project" value="UniProtKB-EC"/>
</dbReference>
<proteinExistence type="inferred from homology"/>
<dbReference type="Pfam" id="PF00265">
    <property type="entry name" value="TK"/>
    <property type="match status" value="1"/>
</dbReference>
<comment type="similarity">
    <text evidence="1 12">Belongs to the thymidine kinase family.</text>
</comment>
<comment type="subunit">
    <text evidence="9">Homotetramer. Tetramerization from dimerization is induced by ATP and increases catalytic efficiency due to a high affinity for thymidine. Tetramerization is inhibited by phosphorylation at Ser-13. Interacts (via the KEN box) with FZR1.</text>
</comment>
<name>A0A8J1UJY7_OWEFU</name>
<dbReference type="GO" id="GO:0071897">
    <property type="term" value="P:DNA biosynthetic process"/>
    <property type="evidence" value="ECO:0007669"/>
    <property type="project" value="UniProtKB-KW"/>
</dbReference>
<evidence type="ECO:0000256" key="13">
    <source>
        <dbReference type="SAM" id="MobiDB-lite"/>
    </source>
</evidence>
<evidence type="ECO:0000256" key="4">
    <source>
        <dbReference type="ARBA" id="ARBA00022723"/>
    </source>
</evidence>
<dbReference type="PANTHER" id="PTHR11441:SF0">
    <property type="entry name" value="THYMIDINE KINASE, CYTOSOLIC"/>
    <property type="match status" value="1"/>
</dbReference>
<evidence type="ECO:0000256" key="11">
    <source>
        <dbReference type="RuleBase" id="RU000544"/>
    </source>
</evidence>
<dbReference type="Gene3D" id="3.30.60.20">
    <property type="match status" value="1"/>
</dbReference>
<comment type="catalytic activity">
    <reaction evidence="10">
        <text>thymidine + ATP = dTMP + ADP + H(+)</text>
        <dbReference type="Rhea" id="RHEA:19129"/>
        <dbReference type="ChEBI" id="CHEBI:15378"/>
        <dbReference type="ChEBI" id="CHEBI:17748"/>
        <dbReference type="ChEBI" id="CHEBI:30616"/>
        <dbReference type="ChEBI" id="CHEBI:63528"/>
        <dbReference type="ChEBI" id="CHEBI:456216"/>
        <dbReference type="EC" id="2.7.1.21"/>
    </reaction>
    <physiologicalReaction direction="left-to-right" evidence="10">
        <dbReference type="Rhea" id="RHEA:19130"/>
    </physiologicalReaction>
</comment>
<dbReference type="AlphaFoldDB" id="A0A8J1UJY7"/>
<dbReference type="PANTHER" id="PTHR11441">
    <property type="entry name" value="THYMIDINE KINASE"/>
    <property type="match status" value="1"/>
</dbReference>
<dbReference type="GO" id="GO:0042802">
    <property type="term" value="F:identical protein binding"/>
    <property type="evidence" value="ECO:0007669"/>
    <property type="project" value="UniProtKB-ARBA"/>
</dbReference>
<dbReference type="Gene3D" id="3.40.50.300">
    <property type="entry name" value="P-loop containing nucleotide triphosphate hydrolases"/>
    <property type="match status" value="1"/>
</dbReference>
<dbReference type="PROSITE" id="PS00603">
    <property type="entry name" value="TK_CELLULAR_TYPE"/>
    <property type="match status" value="1"/>
</dbReference>
<dbReference type="InterPro" id="IPR020633">
    <property type="entry name" value="Thymidine_kinase_CS"/>
</dbReference>
<evidence type="ECO:0000256" key="3">
    <source>
        <dbReference type="ARBA" id="ARBA00022679"/>
    </source>
</evidence>
<dbReference type="FunFam" id="3.40.50.300:FF:001270">
    <property type="entry name" value="Thymidine kinase"/>
    <property type="match status" value="1"/>
</dbReference>
<gene>
    <name evidence="14" type="ORF">OFUS_LOCUS18740</name>
</gene>
<evidence type="ECO:0000256" key="8">
    <source>
        <dbReference type="ARBA" id="ARBA00022840"/>
    </source>
</evidence>
<keyword evidence="5 11" id="KW-0547">Nucleotide-binding</keyword>
<evidence type="ECO:0000313" key="15">
    <source>
        <dbReference type="Proteomes" id="UP000749559"/>
    </source>
</evidence>
<dbReference type="GO" id="GO:0046872">
    <property type="term" value="F:metal ion binding"/>
    <property type="evidence" value="ECO:0007669"/>
    <property type="project" value="UniProtKB-KW"/>
</dbReference>
<evidence type="ECO:0000256" key="10">
    <source>
        <dbReference type="ARBA" id="ARBA00048113"/>
    </source>
</evidence>
<keyword evidence="6 11" id="KW-0418">Kinase</keyword>
<dbReference type="GO" id="GO:0046104">
    <property type="term" value="P:thymidine metabolic process"/>
    <property type="evidence" value="ECO:0007669"/>
    <property type="project" value="TreeGrafter"/>
</dbReference>
<feature type="compositionally biased region" description="Basic and acidic residues" evidence="13">
    <location>
        <begin position="218"/>
        <end position="230"/>
    </location>
</feature>
<dbReference type="SUPFAM" id="SSF52540">
    <property type="entry name" value="P-loop containing nucleoside triphosphate hydrolases"/>
    <property type="match status" value="1"/>
</dbReference>
<dbReference type="FunFam" id="3.30.60.20:FF:000028">
    <property type="entry name" value="Thymidine kinase"/>
    <property type="match status" value="1"/>
</dbReference>
<evidence type="ECO:0000256" key="7">
    <source>
        <dbReference type="ARBA" id="ARBA00022833"/>
    </source>
</evidence>
<comment type="caution">
    <text evidence="14">The sequence shown here is derived from an EMBL/GenBank/DDBJ whole genome shotgun (WGS) entry which is preliminary data.</text>
</comment>
<evidence type="ECO:0000256" key="6">
    <source>
        <dbReference type="ARBA" id="ARBA00022777"/>
    </source>
</evidence>
<sequence length="230" mass="25731">MMSCITVPDVVPNASKGQIQVIFGPMFSGKTTELIRRMKRFKFANYECMIIKYAHDARYDADAVATHDNQTLEATKATELIPLREQCRPYEVIGIDEGQFYPDIVPFCEEMASLGKTVIVAALDGTYQRKQFADILQLVPLAESVIKLNAVCMICYGEAAFTKRKGAEKEVEVIGGAEKYLAVCRQCFVSPIKEASPKRINMTPFLRPGGQSKSQVRKLFDSPQKMEEAL</sequence>
<evidence type="ECO:0000256" key="5">
    <source>
        <dbReference type="ARBA" id="ARBA00022741"/>
    </source>
</evidence>
<dbReference type="EC" id="2.7.1.21" evidence="11"/>
<evidence type="ECO:0000256" key="9">
    <source>
        <dbReference type="ARBA" id="ARBA00046642"/>
    </source>
</evidence>
<dbReference type="InterPro" id="IPR001267">
    <property type="entry name" value="Thymidine_kinase"/>
</dbReference>
<accession>A0A8J1UJY7</accession>
<dbReference type="InterPro" id="IPR027417">
    <property type="entry name" value="P-loop_NTPase"/>
</dbReference>
<keyword evidence="8 11" id="KW-0067">ATP-binding</keyword>
<evidence type="ECO:0000256" key="12">
    <source>
        <dbReference type="RuleBase" id="RU004165"/>
    </source>
</evidence>
<dbReference type="GO" id="GO:0005524">
    <property type="term" value="F:ATP binding"/>
    <property type="evidence" value="ECO:0007669"/>
    <property type="project" value="UniProtKB-KW"/>
</dbReference>
<evidence type="ECO:0000256" key="2">
    <source>
        <dbReference type="ARBA" id="ARBA00022634"/>
    </source>
</evidence>
<feature type="region of interest" description="Disordered" evidence="13">
    <location>
        <begin position="208"/>
        <end position="230"/>
    </location>
</feature>